<keyword evidence="2" id="KW-1133">Transmembrane helix</keyword>
<feature type="compositionally biased region" description="Polar residues" evidence="1">
    <location>
        <begin position="271"/>
        <end position="288"/>
    </location>
</feature>
<dbReference type="AlphaFoldDB" id="A0A8H2XQG8"/>
<evidence type="ECO:0000256" key="1">
    <source>
        <dbReference type="SAM" id="MobiDB-lite"/>
    </source>
</evidence>
<feature type="transmembrane region" description="Helical" evidence="2">
    <location>
        <begin position="12"/>
        <end position="34"/>
    </location>
</feature>
<evidence type="ECO:0000313" key="4">
    <source>
        <dbReference type="EMBL" id="CAE6432876.1"/>
    </source>
</evidence>
<evidence type="ECO:0000313" key="5">
    <source>
        <dbReference type="Proteomes" id="UP000663853"/>
    </source>
</evidence>
<feature type="compositionally biased region" description="Basic and acidic residues" evidence="1">
    <location>
        <begin position="321"/>
        <end position="331"/>
    </location>
</feature>
<dbReference type="EMBL" id="CAJMXA010000491">
    <property type="protein sequence ID" value="CAE6432876.1"/>
    <property type="molecule type" value="Genomic_DNA"/>
</dbReference>
<dbReference type="PANTHER" id="PTHR40465:SF1">
    <property type="entry name" value="DUF6534 DOMAIN-CONTAINING PROTEIN"/>
    <property type="match status" value="1"/>
</dbReference>
<keyword evidence="2" id="KW-0472">Membrane</keyword>
<feature type="transmembrane region" description="Helical" evidence="2">
    <location>
        <begin position="156"/>
        <end position="178"/>
    </location>
</feature>
<feature type="transmembrane region" description="Helical" evidence="2">
    <location>
        <begin position="199"/>
        <end position="220"/>
    </location>
</feature>
<proteinExistence type="predicted"/>
<reference evidence="4" key="1">
    <citation type="submission" date="2021-01" db="EMBL/GenBank/DDBJ databases">
        <authorList>
            <person name="Kaushik A."/>
        </authorList>
    </citation>
    <scope>NUCLEOTIDE SEQUENCE</scope>
    <source>
        <strain evidence="4">AG6-10EEA</strain>
    </source>
</reference>
<dbReference type="Pfam" id="PF20152">
    <property type="entry name" value="DUF6534"/>
    <property type="match status" value="1"/>
</dbReference>
<feature type="region of interest" description="Disordered" evidence="1">
    <location>
        <begin position="252"/>
        <end position="294"/>
    </location>
</feature>
<sequence>MGGFELTLGPMLLGTVIDAWLYGVLAIQAMIYYTSFPKDAKWIKTMVAWLLILESLNSAFNTGLVWRYTIILFGDLEGLRHSHWLIASLEPFMTVTIASTAQGFFAWRIVKLTNQVWLGWLIATVILTQFGAGTSGSIGGFMVKDFDRYPELNVRVIVWLVSTVVTDSVITCILTWYLRTHRTGYSKTDDIISRLVRNTMQTGLTFTMWAMADMVFFLVMPSTNMHVLFQLPMSKLYTASLLSTLNARKDIRDAPTTEENSDTVMAWRPGSVNNPQNSVSPQAVSRQSKGFKPNVSIERPAAAIQVVRMISGLGDEEYELNEHKDRKRANSDDVEAYGVPVPPRVAVGLPREALDSTVSGEAPLGMQSRSSSNAK</sequence>
<organism evidence="4 5">
    <name type="scientific">Rhizoctonia solani</name>
    <dbReference type="NCBI Taxonomy" id="456999"/>
    <lineage>
        <taxon>Eukaryota</taxon>
        <taxon>Fungi</taxon>
        <taxon>Dikarya</taxon>
        <taxon>Basidiomycota</taxon>
        <taxon>Agaricomycotina</taxon>
        <taxon>Agaricomycetes</taxon>
        <taxon>Cantharellales</taxon>
        <taxon>Ceratobasidiaceae</taxon>
        <taxon>Rhizoctonia</taxon>
    </lineage>
</organism>
<feature type="transmembrane region" description="Helical" evidence="2">
    <location>
        <begin position="117"/>
        <end position="136"/>
    </location>
</feature>
<comment type="caution">
    <text evidence="4">The sequence shown here is derived from an EMBL/GenBank/DDBJ whole genome shotgun (WGS) entry which is preliminary data.</text>
</comment>
<protein>
    <recommendedName>
        <fullName evidence="3">DUF6534 domain-containing protein</fullName>
    </recommendedName>
</protein>
<feature type="domain" description="DUF6534" evidence="3">
    <location>
        <begin position="163"/>
        <end position="249"/>
    </location>
</feature>
<dbReference type="PANTHER" id="PTHR40465">
    <property type="entry name" value="CHROMOSOME 1, WHOLE GENOME SHOTGUN SEQUENCE"/>
    <property type="match status" value="1"/>
</dbReference>
<dbReference type="Proteomes" id="UP000663853">
    <property type="component" value="Unassembled WGS sequence"/>
</dbReference>
<feature type="transmembrane region" description="Helical" evidence="2">
    <location>
        <begin position="46"/>
        <end position="64"/>
    </location>
</feature>
<evidence type="ECO:0000259" key="3">
    <source>
        <dbReference type="Pfam" id="PF20152"/>
    </source>
</evidence>
<feature type="region of interest" description="Disordered" evidence="1">
    <location>
        <begin position="321"/>
        <end position="375"/>
    </location>
</feature>
<name>A0A8H2XQG8_9AGAM</name>
<evidence type="ECO:0000256" key="2">
    <source>
        <dbReference type="SAM" id="Phobius"/>
    </source>
</evidence>
<gene>
    <name evidence="4" type="ORF">RDB_LOCUS26126</name>
</gene>
<dbReference type="InterPro" id="IPR045339">
    <property type="entry name" value="DUF6534"/>
</dbReference>
<accession>A0A8H2XQG8</accession>
<keyword evidence="2" id="KW-0812">Transmembrane</keyword>
<feature type="transmembrane region" description="Helical" evidence="2">
    <location>
        <begin position="84"/>
        <end position="105"/>
    </location>
</feature>